<protein>
    <submittedName>
        <fullName evidence="1">Uncharacterized protein</fullName>
    </submittedName>
</protein>
<name>D5AAL8_PICSI</name>
<organism evidence="1">
    <name type="scientific">Picea sitchensis</name>
    <name type="common">Sitka spruce</name>
    <name type="synonym">Pinus sitchensis</name>
    <dbReference type="NCBI Taxonomy" id="3332"/>
    <lineage>
        <taxon>Eukaryota</taxon>
        <taxon>Viridiplantae</taxon>
        <taxon>Streptophyta</taxon>
        <taxon>Embryophyta</taxon>
        <taxon>Tracheophyta</taxon>
        <taxon>Spermatophyta</taxon>
        <taxon>Pinopsida</taxon>
        <taxon>Pinidae</taxon>
        <taxon>Conifers I</taxon>
        <taxon>Pinales</taxon>
        <taxon>Pinaceae</taxon>
        <taxon>Picea</taxon>
    </lineage>
</organism>
<sequence length="64" mass="7145">MEVCGAELSRKLLELSRVEESVQRRESRVFEEPTDCIGHEAKAVGFRAGGSRLSDPCRGRVVRV</sequence>
<dbReference type="AlphaFoldDB" id="D5AAL8"/>
<dbReference type="EMBL" id="BT123256">
    <property type="protein sequence ID" value="ADE76587.1"/>
    <property type="molecule type" value="mRNA"/>
</dbReference>
<evidence type="ECO:0000313" key="1">
    <source>
        <dbReference type="EMBL" id="ADE76587.1"/>
    </source>
</evidence>
<proteinExistence type="evidence at transcript level"/>
<reference evidence="1" key="1">
    <citation type="submission" date="2010-04" db="EMBL/GenBank/DDBJ databases">
        <authorList>
            <person name="Reid K.E."/>
            <person name="Liao N."/>
            <person name="Chan S."/>
            <person name="Docking R."/>
            <person name="Taylor G."/>
            <person name="Moore R."/>
            <person name="Mayo M."/>
            <person name="Munro S."/>
            <person name="King J."/>
            <person name="Yanchuk A."/>
            <person name="Holt R."/>
            <person name="Jones S."/>
            <person name="Marra M."/>
            <person name="Ritland C.E."/>
            <person name="Ritland K."/>
            <person name="Bohlmann J."/>
        </authorList>
    </citation>
    <scope>NUCLEOTIDE SEQUENCE</scope>
    <source>
        <tissue evidence="1">Bud</tissue>
    </source>
</reference>
<accession>D5AAL8</accession>